<keyword evidence="4" id="KW-1185">Reference proteome</keyword>
<feature type="non-terminal residue" evidence="3">
    <location>
        <position position="215"/>
    </location>
</feature>
<evidence type="ECO:0000256" key="2">
    <source>
        <dbReference type="SAM" id="SignalP"/>
    </source>
</evidence>
<comment type="caution">
    <text evidence="3">The sequence shown here is derived from an EMBL/GenBank/DDBJ whole genome shotgun (WGS) entry which is preliminary data.</text>
</comment>
<organism evidence="3 4">
    <name type="scientific">Reticulomyxa filosa</name>
    <dbReference type="NCBI Taxonomy" id="46433"/>
    <lineage>
        <taxon>Eukaryota</taxon>
        <taxon>Sar</taxon>
        <taxon>Rhizaria</taxon>
        <taxon>Retaria</taxon>
        <taxon>Foraminifera</taxon>
        <taxon>Monothalamids</taxon>
        <taxon>Reticulomyxidae</taxon>
        <taxon>Reticulomyxa</taxon>
    </lineage>
</organism>
<accession>X6MB86</accession>
<dbReference type="Proteomes" id="UP000023152">
    <property type="component" value="Unassembled WGS sequence"/>
</dbReference>
<feature type="signal peptide" evidence="2">
    <location>
        <begin position="1"/>
        <end position="22"/>
    </location>
</feature>
<feature type="chain" id="PRO_5004975211" evidence="2">
    <location>
        <begin position="23"/>
        <end position="215"/>
    </location>
</feature>
<feature type="compositionally biased region" description="Basic residues" evidence="1">
    <location>
        <begin position="123"/>
        <end position="142"/>
    </location>
</feature>
<evidence type="ECO:0000313" key="4">
    <source>
        <dbReference type="Proteomes" id="UP000023152"/>
    </source>
</evidence>
<keyword evidence="2" id="KW-0732">Signal</keyword>
<name>X6MB86_RETFI</name>
<dbReference type="EMBL" id="ASPP01022992">
    <property type="protein sequence ID" value="ETO10901.1"/>
    <property type="molecule type" value="Genomic_DNA"/>
</dbReference>
<feature type="region of interest" description="Disordered" evidence="1">
    <location>
        <begin position="122"/>
        <end position="143"/>
    </location>
</feature>
<evidence type="ECO:0000313" key="3">
    <source>
        <dbReference type="EMBL" id="ETO10901.1"/>
    </source>
</evidence>
<gene>
    <name evidence="3" type="ORF">RFI_26476</name>
</gene>
<sequence length="215" mass="25052">MPRSIIWILFTLVVFLVTKLNGIGYLERPHPRSYSNVALRSKLINHPPCGSEEYNVAPHGYWKSDKGVAAGMEIEEGDVLQVLFQPIFYSWNTTYRFVLCQSGNKGINLEKCVPLSSVLEKERKKRREDKKKKKKKKERRFNHSVNGQSTFELNLDESTSASKWNPHNRNNKHEDPVEHELRIPKGIHKLWAQPLESTVDHDHHTLPMTLIFEWV</sequence>
<proteinExistence type="predicted"/>
<protein>
    <submittedName>
        <fullName evidence="3">Uncharacterized protein</fullName>
    </submittedName>
</protein>
<reference evidence="3 4" key="1">
    <citation type="journal article" date="2013" name="Curr. Biol.">
        <title>The Genome of the Foraminiferan Reticulomyxa filosa.</title>
        <authorList>
            <person name="Glockner G."/>
            <person name="Hulsmann N."/>
            <person name="Schleicher M."/>
            <person name="Noegel A.A."/>
            <person name="Eichinger L."/>
            <person name="Gallinger C."/>
            <person name="Pawlowski J."/>
            <person name="Sierra R."/>
            <person name="Euteneuer U."/>
            <person name="Pillet L."/>
            <person name="Moustafa A."/>
            <person name="Platzer M."/>
            <person name="Groth M."/>
            <person name="Szafranski K."/>
            <person name="Schliwa M."/>
        </authorList>
    </citation>
    <scope>NUCLEOTIDE SEQUENCE [LARGE SCALE GENOMIC DNA]</scope>
</reference>
<evidence type="ECO:0000256" key="1">
    <source>
        <dbReference type="SAM" id="MobiDB-lite"/>
    </source>
</evidence>
<dbReference type="AlphaFoldDB" id="X6MB86"/>